<protein>
    <submittedName>
        <fullName evidence="1">Uncharacterized protein</fullName>
    </submittedName>
</protein>
<dbReference type="EMBL" id="HBIM01015258">
    <property type="protein sequence ID" value="CAE0414874.1"/>
    <property type="molecule type" value="Transcribed_RNA"/>
</dbReference>
<evidence type="ECO:0000313" key="1">
    <source>
        <dbReference type="EMBL" id="CAE0414874.1"/>
    </source>
</evidence>
<dbReference type="AlphaFoldDB" id="A0A7S3L7W3"/>
<organism evidence="1">
    <name type="scientific">Amphora coffeiformis</name>
    <dbReference type="NCBI Taxonomy" id="265554"/>
    <lineage>
        <taxon>Eukaryota</taxon>
        <taxon>Sar</taxon>
        <taxon>Stramenopiles</taxon>
        <taxon>Ochrophyta</taxon>
        <taxon>Bacillariophyta</taxon>
        <taxon>Bacillariophyceae</taxon>
        <taxon>Bacillariophycidae</taxon>
        <taxon>Thalassiophysales</taxon>
        <taxon>Catenulaceae</taxon>
        <taxon>Amphora</taxon>
    </lineage>
</organism>
<name>A0A7S3L7W3_9STRA</name>
<sequence>MAFGRKKIEPVVEEPATDPTGWLLDSGIAEVLIMNTAQIKYMCMLFYTFFHGYKLFPSLSPNSSLSYKFVRMILQCTGGGILVPIFINSIPVPLSTDAYPIAIMCSFLLHQYLPMLREIVSLSPVFKAVCICLYETMRAFVVCKMTAAAGKAIAPSDFESMAVFGPIMCGGVAGCGGAFLPFDKGLKPIETAGLADNMLTALVAATFYNFFMHTSLSDGVIEAHKKAQLLVAVFFISHNLYSTFAPKLPAQAKTGKEKKA</sequence>
<proteinExistence type="predicted"/>
<reference evidence="1" key="1">
    <citation type="submission" date="2021-01" db="EMBL/GenBank/DDBJ databases">
        <authorList>
            <person name="Corre E."/>
            <person name="Pelletier E."/>
            <person name="Niang G."/>
            <person name="Scheremetjew M."/>
            <person name="Finn R."/>
            <person name="Kale V."/>
            <person name="Holt S."/>
            <person name="Cochrane G."/>
            <person name="Meng A."/>
            <person name="Brown T."/>
            <person name="Cohen L."/>
        </authorList>
    </citation>
    <scope>NUCLEOTIDE SEQUENCE</scope>
    <source>
        <strain evidence="1">CCMP127</strain>
    </source>
</reference>
<accession>A0A7S3L7W3</accession>
<gene>
    <name evidence="1" type="ORF">ACOF00016_LOCUS12054</name>
</gene>